<dbReference type="SUPFAM" id="SSF53335">
    <property type="entry name" value="S-adenosyl-L-methionine-dependent methyltransferases"/>
    <property type="match status" value="1"/>
</dbReference>
<dbReference type="Pfam" id="PF06325">
    <property type="entry name" value="PrmA"/>
    <property type="match status" value="1"/>
</dbReference>
<dbReference type="Proteomes" id="UP000317155">
    <property type="component" value="Unassembled WGS sequence"/>
</dbReference>
<proteinExistence type="inferred from homology"/>
<comment type="catalytic activity">
    <reaction evidence="6">
        <text>L-lysyl-[protein] + 3 S-adenosyl-L-methionine = N(6),N(6),N(6)-trimethyl-L-lysyl-[protein] + 3 S-adenosyl-L-homocysteine + 3 H(+)</text>
        <dbReference type="Rhea" id="RHEA:54192"/>
        <dbReference type="Rhea" id="RHEA-COMP:9752"/>
        <dbReference type="Rhea" id="RHEA-COMP:13826"/>
        <dbReference type="ChEBI" id="CHEBI:15378"/>
        <dbReference type="ChEBI" id="CHEBI:29969"/>
        <dbReference type="ChEBI" id="CHEBI:57856"/>
        <dbReference type="ChEBI" id="CHEBI:59789"/>
        <dbReference type="ChEBI" id="CHEBI:61961"/>
    </reaction>
</comment>
<dbReference type="InterPro" id="IPR050078">
    <property type="entry name" value="Ribosomal_L11_MeTrfase_PrmA"/>
</dbReference>
<dbReference type="AlphaFoldDB" id="A0A550JEZ7"/>
<keyword evidence="3 6" id="KW-0489">Methyltransferase</keyword>
<keyword evidence="7" id="KW-0687">Ribonucleoprotein</keyword>
<evidence type="ECO:0000256" key="5">
    <source>
        <dbReference type="ARBA" id="ARBA00022691"/>
    </source>
</evidence>
<dbReference type="OrthoDB" id="9785995at2"/>
<evidence type="ECO:0000313" key="7">
    <source>
        <dbReference type="EMBL" id="TRO81794.1"/>
    </source>
</evidence>
<comment type="subcellular location">
    <subcellularLocation>
        <location evidence="6">Cytoplasm</location>
    </subcellularLocation>
</comment>
<sequence>MKTTWYEIRIDVPASGLDLVCNELGELGCAGITVEERTLDTFVAPDPDADAPERYGISAYFPTEGDETTLRTQVTERLEWLGQLAPGLLPLSLQCRPVQEQDWAEGWKQHFSATRIGRRLIVKPTWEDWSPAGDEVVVNLDPGMAFGTGTHGTTRLCLEALAGLYDQAPVPTRVLDVGTGSGILAIAAAALGARRVLGCDIEEESCRVARENVELNGVGDRVEITGAPLESLEGDFDVILANILAEENIRLGDELTRRLAPGSALILSGILQEKEALVTQAFARYDLHGPEVTHEAEWVCLRYRKPA</sequence>
<gene>
    <name evidence="6 7" type="primary">prmA</name>
    <name evidence="7" type="ORF">FL622_08300</name>
</gene>
<dbReference type="NCBIfam" id="TIGR00406">
    <property type="entry name" value="prmA"/>
    <property type="match status" value="1"/>
</dbReference>
<dbReference type="InterPro" id="IPR029063">
    <property type="entry name" value="SAM-dependent_MTases_sf"/>
</dbReference>
<keyword evidence="7" id="KW-0689">Ribosomal protein</keyword>
<dbReference type="CDD" id="cd02440">
    <property type="entry name" value="AdoMet_MTases"/>
    <property type="match status" value="1"/>
</dbReference>
<keyword evidence="5 6" id="KW-0949">S-adenosyl-L-methionine</keyword>
<evidence type="ECO:0000313" key="8">
    <source>
        <dbReference type="Proteomes" id="UP000317155"/>
    </source>
</evidence>
<reference evidence="7 8" key="1">
    <citation type="submission" date="2019-07" db="EMBL/GenBank/DDBJ databases">
        <title>Insights of Desulfuromonas acetexigens electromicrobiology.</title>
        <authorList>
            <person name="Katuri K."/>
            <person name="Sapireddy V."/>
            <person name="Shaw D.R."/>
            <person name="Saikaly P."/>
        </authorList>
    </citation>
    <scope>NUCLEOTIDE SEQUENCE [LARGE SCALE GENOMIC DNA]</scope>
    <source>
        <strain evidence="7 8">2873</strain>
    </source>
</reference>
<dbReference type="EMBL" id="VJVV01000005">
    <property type="protein sequence ID" value="TRO81794.1"/>
    <property type="molecule type" value="Genomic_DNA"/>
</dbReference>
<organism evidence="7 8">
    <name type="scientific">Trichloromonas acetexigens</name>
    <dbReference type="NCBI Taxonomy" id="38815"/>
    <lineage>
        <taxon>Bacteria</taxon>
        <taxon>Pseudomonadati</taxon>
        <taxon>Thermodesulfobacteriota</taxon>
        <taxon>Desulfuromonadia</taxon>
        <taxon>Desulfuromonadales</taxon>
        <taxon>Trichloromonadaceae</taxon>
        <taxon>Trichloromonas</taxon>
    </lineage>
</organism>
<dbReference type="PIRSF" id="PIRSF000401">
    <property type="entry name" value="RPL11_MTase"/>
    <property type="match status" value="1"/>
</dbReference>
<comment type="similarity">
    <text evidence="1 6">Belongs to the methyltransferase superfamily. PrmA family.</text>
</comment>
<dbReference type="PANTHER" id="PTHR43648">
    <property type="entry name" value="ELECTRON TRANSFER FLAVOPROTEIN BETA SUBUNIT LYSINE METHYLTRANSFERASE"/>
    <property type="match status" value="1"/>
</dbReference>
<dbReference type="HAMAP" id="MF_00735">
    <property type="entry name" value="Methyltr_PrmA"/>
    <property type="match status" value="1"/>
</dbReference>
<dbReference type="Gene3D" id="3.40.50.150">
    <property type="entry name" value="Vaccinia Virus protein VP39"/>
    <property type="match status" value="1"/>
</dbReference>
<feature type="binding site" evidence="6">
    <location>
        <position position="178"/>
    </location>
    <ligand>
        <name>S-adenosyl-L-methionine</name>
        <dbReference type="ChEBI" id="CHEBI:59789"/>
    </ligand>
</feature>
<feature type="binding site" evidence="6">
    <location>
        <position position="200"/>
    </location>
    <ligand>
        <name>S-adenosyl-L-methionine</name>
        <dbReference type="ChEBI" id="CHEBI:59789"/>
    </ligand>
</feature>
<dbReference type="RefSeq" id="WP_092057622.1">
    <property type="nucleotide sequence ID" value="NZ_FOJJ01000037.1"/>
</dbReference>
<protein>
    <recommendedName>
        <fullName evidence="6">Ribosomal protein L11 methyltransferase</fullName>
        <shortName evidence="6">L11 Mtase</shortName>
        <ecNumber evidence="6">2.1.1.-</ecNumber>
    </recommendedName>
</protein>
<keyword evidence="8" id="KW-1185">Reference proteome</keyword>
<keyword evidence="4 6" id="KW-0808">Transferase</keyword>
<evidence type="ECO:0000256" key="3">
    <source>
        <dbReference type="ARBA" id="ARBA00022603"/>
    </source>
</evidence>
<dbReference type="PANTHER" id="PTHR43648:SF1">
    <property type="entry name" value="ELECTRON TRANSFER FLAVOPROTEIN BETA SUBUNIT LYSINE METHYLTRANSFERASE"/>
    <property type="match status" value="1"/>
</dbReference>
<dbReference type="GO" id="GO:0016279">
    <property type="term" value="F:protein-lysine N-methyltransferase activity"/>
    <property type="evidence" value="ECO:0007669"/>
    <property type="project" value="RHEA"/>
</dbReference>
<accession>A0A550JEZ7</accession>
<keyword evidence="2 6" id="KW-0963">Cytoplasm</keyword>
<feature type="binding site" evidence="6">
    <location>
        <position position="242"/>
    </location>
    <ligand>
        <name>S-adenosyl-L-methionine</name>
        <dbReference type="ChEBI" id="CHEBI:59789"/>
    </ligand>
</feature>
<evidence type="ECO:0000256" key="2">
    <source>
        <dbReference type="ARBA" id="ARBA00022490"/>
    </source>
</evidence>
<evidence type="ECO:0000256" key="1">
    <source>
        <dbReference type="ARBA" id="ARBA00009741"/>
    </source>
</evidence>
<evidence type="ECO:0000256" key="4">
    <source>
        <dbReference type="ARBA" id="ARBA00022679"/>
    </source>
</evidence>
<comment type="function">
    <text evidence="6">Methylates ribosomal protein L11.</text>
</comment>
<dbReference type="GO" id="GO:0005840">
    <property type="term" value="C:ribosome"/>
    <property type="evidence" value="ECO:0007669"/>
    <property type="project" value="UniProtKB-KW"/>
</dbReference>
<comment type="caution">
    <text evidence="7">The sequence shown here is derived from an EMBL/GenBank/DDBJ whole genome shotgun (WGS) entry which is preliminary data.</text>
</comment>
<dbReference type="GO" id="GO:0005737">
    <property type="term" value="C:cytoplasm"/>
    <property type="evidence" value="ECO:0007669"/>
    <property type="project" value="UniProtKB-SubCell"/>
</dbReference>
<evidence type="ECO:0000256" key="6">
    <source>
        <dbReference type="HAMAP-Rule" id="MF_00735"/>
    </source>
</evidence>
<feature type="binding site" evidence="6">
    <location>
        <position position="154"/>
    </location>
    <ligand>
        <name>S-adenosyl-L-methionine</name>
        <dbReference type="ChEBI" id="CHEBI:59789"/>
    </ligand>
</feature>
<dbReference type="GO" id="GO:0032259">
    <property type="term" value="P:methylation"/>
    <property type="evidence" value="ECO:0007669"/>
    <property type="project" value="UniProtKB-KW"/>
</dbReference>
<dbReference type="InterPro" id="IPR004498">
    <property type="entry name" value="Ribosomal_PrmA_MeTrfase"/>
</dbReference>
<name>A0A550JEZ7_9BACT</name>
<dbReference type="EC" id="2.1.1.-" evidence="6"/>